<feature type="region of interest" description="Disordered" evidence="1">
    <location>
        <begin position="37"/>
        <end position="65"/>
    </location>
</feature>
<name>A0A8J2K559_9HEXA</name>
<feature type="compositionally biased region" description="Basic and acidic residues" evidence="1">
    <location>
        <begin position="86"/>
        <end position="97"/>
    </location>
</feature>
<protein>
    <submittedName>
        <fullName evidence="2">Uncharacterized protein</fullName>
    </submittedName>
</protein>
<gene>
    <name evidence="2" type="ORF">AFUS01_LOCUS18529</name>
</gene>
<dbReference type="EMBL" id="CAJVCH010184947">
    <property type="protein sequence ID" value="CAG7729838.1"/>
    <property type="molecule type" value="Genomic_DNA"/>
</dbReference>
<reference evidence="2" key="1">
    <citation type="submission" date="2021-06" db="EMBL/GenBank/DDBJ databases">
        <authorList>
            <person name="Hodson N. C."/>
            <person name="Mongue J. A."/>
            <person name="Jaron S. K."/>
        </authorList>
    </citation>
    <scope>NUCLEOTIDE SEQUENCE</scope>
</reference>
<feature type="non-terminal residue" evidence="2">
    <location>
        <position position="115"/>
    </location>
</feature>
<evidence type="ECO:0000256" key="1">
    <source>
        <dbReference type="SAM" id="MobiDB-lite"/>
    </source>
</evidence>
<organism evidence="2 3">
    <name type="scientific">Allacma fusca</name>
    <dbReference type="NCBI Taxonomy" id="39272"/>
    <lineage>
        <taxon>Eukaryota</taxon>
        <taxon>Metazoa</taxon>
        <taxon>Ecdysozoa</taxon>
        <taxon>Arthropoda</taxon>
        <taxon>Hexapoda</taxon>
        <taxon>Collembola</taxon>
        <taxon>Symphypleona</taxon>
        <taxon>Sminthuridae</taxon>
        <taxon>Allacma</taxon>
    </lineage>
</organism>
<evidence type="ECO:0000313" key="2">
    <source>
        <dbReference type="EMBL" id="CAG7729838.1"/>
    </source>
</evidence>
<feature type="compositionally biased region" description="Polar residues" evidence="1">
    <location>
        <begin position="39"/>
        <end position="48"/>
    </location>
</feature>
<accession>A0A8J2K559</accession>
<dbReference type="Proteomes" id="UP000708208">
    <property type="component" value="Unassembled WGS sequence"/>
</dbReference>
<evidence type="ECO:0000313" key="3">
    <source>
        <dbReference type="Proteomes" id="UP000708208"/>
    </source>
</evidence>
<feature type="compositionally biased region" description="Polar residues" evidence="1">
    <location>
        <begin position="98"/>
        <end position="115"/>
    </location>
</feature>
<proteinExistence type="predicted"/>
<dbReference type="AlphaFoldDB" id="A0A8J2K559"/>
<keyword evidence="3" id="KW-1185">Reference proteome</keyword>
<sequence>MAEKFRNFREAWRSVVVSRQTTALLLSRLKTWELEDQESGSLAKTSESGKAFSAQKQNGKKPKLTKEEIAELKKETKCHIIKQGHWARECPEKKRNNQSEQTTTTSQLISGGTAY</sequence>
<comment type="caution">
    <text evidence="2">The sequence shown here is derived from an EMBL/GenBank/DDBJ whole genome shotgun (WGS) entry which is preliminary data.</text>
</comment>
<feature type="region of interest" description="Disordered" evidence="1">
    <location>
        <begin position="85"/>
        <end position="115"/>
    </location>
</feature>